<dbReference type="Proteomes" id="UP000641588">
    <property type="component" value="Unassembled WGS sequence"/>
</dbReference>
<dbReference type="EMBL" id="WHOD01000055">
    <property type="protein sequence ID" value="NOU94426.1"/>
    <property type="molecule type" value="Genomic_DNA"/>
</dbReference>
<proteinExistence type="predicted"/>
<protein>
    <submittedName>
        <fullName evidence="1">Uncharacterized protein</fullName>
    </submittedName>
</protein>
<dbReference type="SUPFAM" id="SSF53474">
    <property type="entry name" value="alpha/beta-Hydrolases"/>
    <property type="match status" value="1"/>
</dbReference>
<keyword evidence="2" id="KW-1185">Reference proteome</keyword>
<name>A0A972H1D0_9BACL</name>
<evidence type="ECO:0000313" key="1">
    <source>
        <dbReference type="EMBL" id="NOU94426.1"/>
    </source>
</evidence>
<sequence length="251" mass="28402">MYPLIAKRKRPYVDAVIVCISGFKSGTNNGMSNLSDTLRSRLNSSFTINPNNIFQISWNENNDSDLTSVPLISAIQSKIYRRSQNPKYLAIIGHSFGGWAACRLSRVTTKVPNYIALIDPVFGPTNTLRRPVDVPRGTRITEWFQNNGIEGIRNCPPILRVPCSSSRDGIACGYQGVPRASQRRVINLRTWTGIVRRIKCNGNKVPLRAYHTNIDDDQWIHRQIYNLKRITETSTAKRKKSITTSNNILQI</sequence>
<gene>
    <name evidence="1" type="ORF">GC093_14535</name>
</gene>
<reference evidence="1" key="1">
    <citation type="submission" date="2019-10" db="EMBL/GenBank/DDBJ databases">
        <title>Description of Paenibacillus glebae sp. nov.</title>
        <authorList>
            <person name="Carlier A."/>
            <person name="Qi S."/>
        </authorList>
    </citation>
    <scope>NUCLEOTIDE SEQUENCE</scope>
    <source>
        <strain evidence="1">LMG 31456</strain>
    </source>
</reference>
<organism evidence="1 2">
    <name type="scientific">Paenibacillus foliorum</name>
    <dbReference type="NCBI Taxonomy" id="2654974"/>
    <lineage>
        <taxon>Bacteria</taxon>
        <taxon>Bacillati</taxon>
        <taxon>Bacillota</taxon>
        <taxon>Bacilli</taxon>
        <taxon>Bacillales</taxon>
        <taxon>Paenibacillaceae</taxon>
        <taxon>Paenibacillus</taxon>
    </lineage>
</organism>
<accession>A0A972H1D0</accession>
<dbReference type="InterPro" id="IPR029058">
    <property type="entry name" value="AB_hydrolase_fold"/>
</dbReference>
<dbReference type="RefSeq" id="WP_171652613.1">
    <property type="nucleotide sequence ID" value="NZ_WHOD01000055.1"/>
</dbReference>
<dbReference type="Gene3D" id="3.40.50.1820">
    <property type="entry name" value="alpha/beta hydrolase"/>
    <property type="match status" value="1"/>
</dbReference>
<dbReference type="AlphaFoldDB" id="A0A972H1D0"/>
<evidence type="ECO:0000313" key="2">
    <source>
        <dbReference type="Proteomes" id="UP000641588"/>
    </source>
</evidence>
<comment type="caution">
    <text evidence="1">The sequence shown here is derived from an EMBL/GenBank/DDBJ whole genome shotgun (WGS) entry which is preliminary data.</text>
</comment>